<dbReference type="GeneID" id="103308288"/>
<organism evidence="2 3">
    <name type="scientific">Acyrthosiphon pisum</name>
    <name type="common">Pea aphid</name>
    <dbReference type="NCBI Taxonomy" id="7029"/>
    <lineage>
        <taxon>Eukaryota</taxon>
        <taxon>Metazoa</taxon>
        <taxon>Ecdysozoa</taxon>
        <taxon>Arthropoda</taxon>
        <taxon>Hexapoda</taxon>
        <taxon>Insecta</taxon>
        <taxon>Pterygota</taxon>
        <taxon>Neoptera</taxon>
        <taxon>Paraneoptera</taxon>
        <taxon>Hemiptera</taxon>
        <taxon>Sternorrhyncha</taxon>
        <taxon>Aphidomorpha</taxon>
        <taxon>Aphidoidea</taxon>
        <taxon>Aphididae</taxon>
        <taxon>Macrosiphini</taxon>
        <taxon>Acyrthosiphon</taxon>
    </lineage>
</organism>
<dbReference type="RefSeq" id="XP_008179630.1">
    <property type="nucleotide sequence ID" value="XM_008181408.1"/>
</dbReference>
<evidence type="ECO:0000259" key="1">
    <source>
        <dbReference type="SMART" id="SM00597"/>
    </source>
</evidence>
<dbReference type="InterPro" id="IPR012337">
    <property type="entry name" value="RNaseH-like_sf"/>
</dbReference>
<sequence>MTKFGNQKRCFNASYFNEHDWLEYSIQNDALYCFPCCNFGANDNEGTFSKTGFRNWKKIFGSRGITRKKQTKLKAHASTKSHLTCVAKWCPKNTETIGSVHTQLSTHHKLEVEANKNYIKTLIDITLYLSCQGLPFRGHDESTDSLNKGNFKEACQLMSKYVPEFSVQFLKTTNYTSPLVQIALLKCAQKICYKEEKMALCIRYCKGLDIVEKFIGFINCSESQNARSLCEYILKYLKECGLNPNAKKSYNGASVMSGRFNGVQALIKCKFPYAIYTHYMAHRVNLVVLDMCKTEKVGIFIILFALKESSNVIHTLESLYVHFSQPARNKNLIDIQKNLVIEKKTLTRLSDTRWNCRYKNCEAVQKCYASIITLLKEEIENNNDKDVNEAIGILTNMQKGIFVVNLFILQKVLTMINILSNQLQSKTATLGNAENVIKSVIKSFEDLRNPVAFSQMWKEILQFCYKRKRLQPKSLSSFVMSAQYNTPEELEESKEDYFRCHAYFPIGLYN</sequence>
<dbReference type="Proteomes" id="UP000007819">
    <property type="component" value="Chromosome X"/>
</dbReference>
<feature type="domain" description="TTF-type" evidence="1">
    <location>
        <begin position="7"/>
        <end position="103"/>
    </location>
</feature>
<reference evidence="3" key="1">
    <citation type="submission" date="2010-06" db="EMBL/GenBank/DDBJ databases">
        <authorList>
            <person name="Jiang H."/>
            <person name="Abraham K."/>
            <person name="Ali S."/>
            <person name="Alsbrooks S.L."/>
            <person name="Anim B.N."/>
            <person name="Anosike U.S."/>
            <person name="Attaway T."/>
            <person name="Bandaranaike D.P."/>
            <person name="Battles P.K."/>
            <person name="Bell S.N."/>
            <person name="Bell A.V."/>
            <person name="Beltran B."/>
            <person name="Bickham C."/>
            <person name="Bustamante Y."/>
            <person name="Caleb T."/>
            <person name="Canada A."/>
            <person name="Cardenas V."/>
            <person name="Carter K."/>
            <person name="Chacko J."/>
            <person name="Chandrabose M.N."/>
            <person name="Chavez D."/>
            <person name="Chavez A."/>
            <person name="Chen L."/>
            <person name="Chu H.-S."/>
            <person name="Claassen K.J."/>
            <person name="Cockrell R."/>
            <person name="Collins M."/>
            <person name="Cooper J.A."/>
            <person name="Cree A."/>
            <person name="Curry S.M."/>
            <person name="Da Y."/>
            <person name="Dao M.D."/>
            <person name="Das B."/>
            <person name="Davila M.-L."/>
            <person name="Davy-Carroll L."/>
            <person name="Denson S."/>
            <person name="Dinh H."/>
            <person name="Ebong V.E."/>
            <person name="Edwards J.R."/>
            <person name="Egan A."/>
            <person name="El-Daye J."/>
            <person name="Escobedo L."/>
            <person name="Fernandez S."/>
            <person name="Fernando P.R."/>
            <person name="Flagg N."/>
            <person name="Forbes L.D."/>
            <person name="Fowler R.G."/>
            <person name="Fu Q."/>
            <person name="Gabisi R.A."/>
            <person name="Ganer J."/>
            <person name="Garbino Pronczuk A."/>
            <person name="Garcia R.M."/>
            <person name="Garner T."/>
            <person name="Garrett T.E."/>
            <person name="Gonzalez D.A."/>
            <person name="Hamid H."/>
            <person name="Hawkins E.S."/>
            <person name="Hirani K."/>
            <person name="Hogues M.E."/>
            <person name="Hollins B."/>
            <person name="Hsiao C.-H."/>
            <person name="Jabil R."/>
            <person name="James M.L."/>
            <person name="Jhangiani S.N."/>
            <person name="Johnson B."/>
            <person name="Johnson Q."/>
            <person name="Joshi V."/>
            <person name="Kalu J.B."/>
            <person name="Kam C."/>
            <person name="Kashfia A."/>
            <person name="Keebler J."/>
            <person name="Kisamo H."/>
            <person name="Kovar C.L."/>
            <person name="Lago L.A."/>
            <person name="Lai C.-Y."/>
            <person name="Laidlaw J."/>
            <person name="Lara F."/>
            <person name="Le T.-K."/>
            <person name="Lee S.L."/>
            <person name="Legall F.H."/>
            <person name="Lemon S.J."/>
            <person name="Lewis L.R."/>
            <person name="Li B."/>
            <person name="Liu Y."/>
            <person name="Liu Y.-S."/>
            <person name="Lopez J."/>
            <person name="Lozado R.J."/>
            <person name="Lu J."/>
            <person name="Madu R.C."/>
            <person name="Maheshwari M."/>
            <person name="Maheshwari R."/>
            <person name="Malloy K."/>
            <person name="Martinez E."/>
            <person name="Mathew T."/>
            <person name="Mercado I.C."/>
            <person name="Mercado C."/>
            <person name="Meyer B."/>
            <person name="Montgomery K."/>
            <person name="Morgan M.B."/>
            <person name="Munidasa M."/>
            <person name="Nazareth L.V."/>
            <person name="Nelson J."/>
            <person name="Ng B.M."/>
            <person name="Nguyen N.B."/>
            <person name="Nguyen P.Q."/>
            <person name="Nguyen T."/>
            <person name="Obregon M."/>
            <person name="Okwuonu G.O."/>
            <person name="Onwere C.G."/>
            <person name="Orozco G."/>
            <person name="Parra A."/>
            <person name="Patel S."/>
            <person name="Patil S."/>
            <person name="Perez A."/>
            <person name="Perez Y."/>
            <person name="Pham C."/>
            <person name="Primus E.L."/>
            <person name="Pu L.-L."/>
            <person name="Puazo M."/>
            <person name="Qin X."/>
            <person name="Quiroz J.B."/>
            <person name="Reese J."/>
            <person name="Richards S."/>
            <person name="Rives C.M."/>
            <person name="Robberts R."/>
            <person name="Ruiz S.J."/>
            <person name="Ruiz M.J."/>
            <person name="Santibanez J."/>
            <person name="Schneider B.W."/>
            <person name="Sisson I."/>
            <person name="Smith M."/>
            <person name="Sodergren E."/>
            <person name="Song X.-Z."/>
            <person name="Song B.B."/>
            <person name="Summersgill H."/>
            <person name="Thelus R."/>
            <person name="Thornton R.D."/>
            <person name="Trejos Z.Y."/>
            <person name="Usmani K."/>
            <person name="Vattathil S."/>
            <person name="Villasana D."/>
            <person name="Walker D.L."/>
            <person name="Wang S."/>
            <person name="Wang K."/>
            <person name="White C.S."/>
            <person name="Williams A.C."/>
            <person name="Williamson J."/>
            <person name="Wilson K."/>
            <person name="Woghiren I.O."/>
            <person name="Woodworth J.R."/>
            <person name="Worley K.C."/>
            <person name="Wright R.A."/>
            <person name="Wu W."/>
            <person name="Young L."/>
            <person name="Zhang L."/>
            <person name="Zhang J."/>
            <person name="Zhu Y."/>
            <person name="Muzny D.M."/>
            <person name="Weinstock G."/>
            <person name="Gibbs R.A."/>
        </authorList>
    </citation>
    <scope>NUCLEOTIDE SEQUENCE [LARGE SCALE GENOMIC DNA]</scope>
    <source>
        <strain evidence="3">LSR1</strain>
    </source>
</reference>
<protein>
    <recommendedName>
        <fullName evidence="1">TTF-type domain-containing protein</fullName>
    </recommendedName>
</protein>
<dbReference type="KEGG" id="api:103308288"/>
<dbReference type="InterPro" id="IPR025398">
    <property type="entry name" value="DUF4371"/>
</dbReference>
<dbReference type="InterPro" id="IPR006580">
    <property type="entry name" value="Znf_TTF"/>
</dbReference>
<dbReference type="PANTHER" id="PTHR45749:SF37">
    <property type="entry name" value="OS05G0311600 PROTEIN"/>
    <property type="match status" value="1"/>
</dbReference>
<dbReference type="SUPFAM" id="SSF53098">
    <property type="entry name" value="Ribonuclease H-like"/>
    <property type="match status" value="1"/>
</dbReference>
<evidence type="ECO:0000313" key="2">
    <source>
        <dbReference type="EnsemblMetazoa" id="XP_008179630.1"/>
    </source>
</evidence>
<proteinExistence type="predicted"/>
<accession>A0A8R1X1F0</accession>
<keyword evidence="3" id="KW-1185">Reference proteome</keyword>
<dbReference type="PANTHER" id="PTHR45749">
    <property type="match status" value="1"/>
</dbReference>
<dbReference type="OrthoDB" id="6602887at2759"/>
<dbReference type="SMART" id="SM00597">
    <property type="entry name" value="ZnF_TTF"/>
    <property type="match status" value="1"/>
</dbReference>
<dbReference type="Pfam" id="PF14291">
    <property type="entry name" value="DUF4371"/>
    <property type="match status" value="1"/>
</dbReference>
<dbReference type="EnsemblMetazoa" id="XM_008181408.1">
    <property type="protein sequence ID" value="XP_008179630.1"/>
    <property type="gene ID" value="LOC103308288"/>
</dbReference>
<evidence type="ECO:0000313" key="3">
    <source>
        <dbReference type="Proteomes" id="UP000007819"/>
    </source>
</evidence>
<dbReference type="AlphaFoldDB" id="A0A8R1X1F0"/>
<reference evidence="2" key="2">
    <citation type="submission" date="2022-06" db="UniProtKB">
        <authorList>
            <consortium name="EnsemblMetazoa"/>
        </authorList>
    </citation>
    <scope>IDENTIFICATION</scope>
</reference>
<name>A0A8R1X1F0_ACYPI</name>